<dbReference type="PANTHER" id="PTHR10775">
    <property type="entry name" value="OS08G0208400 PROTEIN"/>
    <property type="match status" value="1"/>
</dbReference>
<dbReference type="PANTHER" id="PTHR10775:SF185">
    <property type="entry name" value="OS08G0208400 PROTEIN"/>
    <property type="match status" value="1"/>
</dbReference>
<evidence type="ECO:0000313" key="1">
    <source>
        <dbReference type="EMBL" id="KAL1210940.1"/>
    </source>
</evidence>
<organism evidence="1 2">
    <name type="scientific">Cardamine amara subsp. amara</name>
    <dbReference type="NCBI Taxonomy" id="228776"/>
    <lineage>
        <taxon>Eukaryota</taxon>
        <taxon>Viridiplantae</taxon>
        <taxon>Streptophyta</taxon>
        <taxon>Embryophyta</taxon>
        <taxon>Tracheophyta</taxon>
        <taxon>Spermatophyta</taxon>
        <taxon>Magnoliopsida</taxon>
        <taxon>eudicotyledons</taxon>
        <taxon>Gunneridae</taxon>
        <taxon>Pentapetalae</taxon>
        <taxon>rosids</taxon>
        <taxon>malvids</taxon>
        <taxon>Brassicales</taxon>
        <taxon>Brassicaceae</taxon>
        <taxon>Cardamineae</taxon>
        <taxon>Cardamine</taxon>
    </lineage>
</organism>
<evidence type="ECO:0000313" key="2">
    <source>
        <dbReference type="Proteomes" id="UP001558713"/>
    </source>
</evidence>
<dbReference type="AlphaFoldDB" id="A0ABD1BF86"/>
<name>A0ABD1BF86_CARAN</name>
<sequence>MHIEKNFFDNIMNTLMRVKGKSKDSIPSRLDIDELCSRPYLHVDDQGRAPFPPYSLEDESRKALLECVKYSVKFPDGYASDLASCADLTNGKFSGMKSHDCHVFMERRLPFICAELLDRNVHTALSGTKYL</sequence>
<dbReference type="EMBL" id="JBANAX010000386">
    <property type="protein sequence ID" value="KAL1210940.1"/>
    <property type="molecule type" value="Genomic_DNA"/>
</dbReference>
<proteinExistence type="predicted"/>
<dbReference type="Proteomes" id="UP001558713">
    <property type="component" value="Unassembled WGS sequence"/>
</dbReference>
<gene>
    <name evidence="1" type="ORF">V5N11_003091</name>
</gene>
<accession>A0ABD1BF86</accession>
<keyword evidence="2" id="KW-1185">Reference proteome</keyword>
<reference evidence="1 2" key="1">
    <citation type="submission" date="2024-04" db="EMBL/GenBank/DDBJ databases">
        <title>Genome assembly C_amara_ONT_v2.</title>
        <authorList>
            <person name="Yant L."/>
            <person name="Moore C."/>
            <person name="Slenker M."/>
        </authorList>
    </citation>
    <scope>NUCLEOTIDE SEQUENCE [LARGE SCALE GENOMIC DNA]</scope>
    <source>
        <tissue evidence="1">Leaf</tissue>
    </source>
</reference>
<protein>
    <submittedName>
        <fullName evidence="1">Uncharacterized protein</fullName>
    </submittedName>
</protein>
<comment type="caution">
    <text evidence="1">The sequence shown here is derived from an EMBL/GenBank/DDBJ whole genome shotgun (WGS) entry which is preliminary data.</text>
</comment>